<keyword evidence="4" id="KW-1185">Reference proteome</keyword>
<evidence type="ECO:0000256" key="1">
    <source>
        <dbReference type="SAM" id="MobiDB-lite"/>
    </source>
</evidence>
<dbReference type="InterPro" id="IPR045584">
    <property type="entry name" value="Pilin-like"/>
</dbReference>
<evidence type="ECO:0000313" key="3">
    <source>
        <dbReference type="EMBL" id="BBO32187.1"/>
    </source>
</evidence>
<dbReference type="AlphaFoldDB" id="A0A5K7X8K4"/>
<evidence type="ECO:0000313" key="4">
    <source>
        <dbReference type="Proteomes" id="UP000326837"/>
    </source>
</evidence>
<name>A0A5K7X8K4_9BACT</name>
<reference evidence="4" key="1">
    <citation type="submission" date="2019-10" db="EMBL/GenBank/DDBJ databases">
        <title>Lacipirellula parvula gen. nov., sp. nov., representing a lineage of planctomycetes widespread in freshwater anoxic habitats, and description of the family Lacipirellulaceae.</title>
        <authorList>
            <person name="Dedysh S.N."/>
            <person name="Kulichevskaya I.S."/>
            <person name="Beletsky A.V."/>
            <person name="Rakitin A.L."/>
            <person name="Mardanov A.V."/>
            <person name="Ivanova A.A."/>
            <person name="Saltykova V.X."/>
            <person name="Rijpstra W.I.C."/>
            <person name="Sinninghe Damste J.S."/>
            <person name="Ravin N.V."/>
        </authorList>
    </citation>
    <scope>NUCLEOTIDE SEQUENCE [LARGE SCALE GENOMIC DNA]</scope>
    <source>
        <strain evidence="4">PX69</strain>
    </source>
</reference>
<feature type="compositionally biased region" description="Basic and acidic residues" evidence="1">
    <location>
        <begin position="262"/>
        <end position="277"/>
    </location>
</feature>
<dbReference type="RefSeq" id="WP_172991928.1">
    <property type="nucleotide sequence ID" value="NZ_AP021861.1"/>
</dbReference>
<keyword evidence="2" id="KW-0472">Membrane</keyword>
<dbReference type="Gene3D" id="3.30.700.10">
    <property type="entry name" value="Glycoprotein, Type 4 Pilin"/>
    <property type="match status" value="1"/>
</dbReference>
<dbReference type="Pfam" id="PF07963">
    <property type="entry name" value="N_methyl"/>
    <property type="match status" value="1"/>
</dbReference>
<feature type="region of interest" description="Disordered" evidence="1">
    <location>
        <begin position="252"/>
        <end position="277"/>
    </location>
</feature>
<organism evidence="3 4">
    <name type="scientific">Lacipirellula parvula</name>
    <dbReference type="NCBI Taxonomy" id="2650471"/>
    <lineage>
        <taxon>Bacteria</taxon>
        <taxon>Pseudomonadati</taxon>
        <taxon>Planctomycetota</taxon>
        <taxon>Planctomycetia</taxon>
        <taxon>Pirellulales</taxon>
        <taxon>Lacipirellulaceae</taxon>
        <taxon>Lacipirellula</taxon>
    </lineage>
</organism>
<dbReference type="InterPro" id="IPR012902">
    <property type="entry name" value="N_methyl_site"/>
</dbReference>
<sequence length="386" mass="42436">MKNQCGMSNGKWGMEPERLRAERALPIQHSAFSIGTGPIRTGLTLVELLITMAIMAIIAAAILGTAAAAIEGAREKRTQTLITKIHTLILERYNSYETRRVEVKAKIISDIDAWVASFVAGSSNPQQAMKEASKARGEMIADARLLGIRELMKKEMPDRVEDILYVPQILAQPPQLAFAYDRRRLQLPATAGLSQAECLYLVVMNATGDGEARTLFAKQDIGDTDDDGAPEFIDGWGNPIGWIRWPAGVTSDLQPRNPDGTRPGETDHDPFDLYRRDSPTVVTPNLGYYPASLRSVYEANMRNRMTRATGANMTHQQAYRLVPLIYSGGPDGESKLQLTGAQNGDNIDPYVANQSESYVDGTQSGAPVLDSVQLTKDNITNHLIEY</sequence>
<evidence type="ECO:0000256" key="2">
    <source>
        <dbReference type="SAM" id="Phobius"/>
    </source>
</evidence>
<dbReference type="KEGG" id="lpav:PLANPX_1799"/>
<keyword evidence="2" id="KW-0812">Transmembrane</keyword>
<protein>
    <recommendedName>
        <fullName evidence="5">Type II secretion system protein GspG C-terminal domain-containing protein</fullName>
    </recommendedName>
</protein>
<feature type="transmembrane region" description="Helical" evidence="2">
    <location>
        <begin position="48"/>
        <end position="70"/>
    </location>
</feature>
<keyword evidence="2" id="KW-1133">Transmembrane helix</keyword>
<dbReference type="EMBL" id="AP021861">
    <property type="protein sequence ID" value="BBO32187.1"/>
    <property type="molecule type" value="Genomic_DNA"/>
</dbReference>
<dbReference type="Proteomes" id="UP000326837">
    <property type="component" value="Chromosome"/>
</dbReference>
<dbReference type="NCBIfam" id="TIGR02532">
    <property type="entry name" value="IV_pilin_GFxxxE"/>
    <property type="match status" value="1"/>
</dbReference>
<evidence type="ECO:0008006" key="5">
    <source>
        <dbReference type="Google" id="ProtNLM"/>
    </source>
</evidence>
<gene>
    <name evidence="3" type="ORF">PLANPX_1799</name>
</gene>
<accession>A0A5K7X8K4</accession>
<dbReference type="PROSITE" id="PS00409">
    <property type="entry name" value="PROKAR_NTER_METHYL"/>
    <property type="match status" value="1"/>
</dbReference>
<dbReference type="SUPFAM" id="SSF54523">
    <property type="entry name" value="Pili subunits"/>
    <property type="match status" value="1"/>
</dbReference>
<proteinExistence type="predicted"/>